<dbReference type="Pfam" id="PF00027">
    <property type="entry name" value="cNMP_binding"/>
    <property type="match status" value="1"/>
</dbReference>
<accession>A0ABQ4V8N9</accession>
<proteinExistence type="predicted"/>
<dbReference type="CDD" id="cd00038">
    <property type="entry name" value="CAP_ED"/>
    <property type="match status" value="1"/>
</dbReference>
<comment type="caution">
    <text evidence="2">The sequence shown here is derived from an EMBL/GenBank/DDBJ whole genome shotgun (WGS) entry which is preliminary data.</text>
</comment>
<dbReference type="PANTHER" id="PTHR23011">
    <property type="entry name" value="CYCLIC NUCLEOTIDE-BINDING DOMAIN CONTAINING PROTEIN"/>
    <property type="match status" value="1"/>
</dbReference>
<dbReference type="Proteomes" id="UP001060504">
    <property type="component" value="Unassembled WGS sequence"/>
</dbReference>
<feature type="domain" description="Cyclic nucleotide-binding" evidence="1">
    <location>
        <begin position="35"/>
        <end position="150"/>
    </location>
</feature>
<dbReference type="EMBL" id="BPRH01001329">
    <property type="protein sequence ID" value="GJF12945.1"/>
    <property type="molecule type" value="Genomic_DNA"/>
</dbReference>
<keyword evidence="3" id="KW-1185">Reference proteome</keyword>
<organism evidence="2 3">
    <name type="scientific">Mycolicibacterium cyprinidarum</name>
    <dbReference type="NCBI Taxonomy" id="2860311"/>
    <lineage>
        <taxon>Bacteria</taxon>
        <taxon>Bacillati</taxon>
        <taxon>Actinomycetota</taxon>
        <taxon>Actinomycetes</taxon>
        <taxon>Mycobacteriales</taxon>
        <taxon>Mycobacteriaceae</taxon>
        <taxon>Mycolicibacterium</taxon>
    </lineage>
</organism>
<dbReference type="InterPro" id="IPR000595">
    <property type="entry name" value="cNMP-bd_dom"/>
</dbReference>
<dbReference type="Gene3D" id="2.60.120.10">
    <property type="entry name" value="Jelly Rolls"/>
    <property type="match status" value="1"/>
</dbReference>
<evidence type="ECO:0000313" key="2">
    <source>
        <dbReference type="EMBL" id="GJF12945.1"/>
    </source>
</evidence>
<evidence type="ECO:0000313" key="3">
    <source>
        <dbReference type="Proteomes" id="UP001060504"/>
    </source>
</evidence>
<protein>
    <recommendedName>
        <fullName evidence="1">Cyclic nucleotide-binding domain-containing protein</fullName>
    </recommendedName>
</protein>
<evidence type="ECO:0000259" key="1">
    <source>
        <dbReference type="PROSITE" id="PS50042"/>
    </source>
</evidence>
<dbReference type="SUPFAM" id="SSF51206">
    <property type="entry name" value="cAMP-binding domain-like"/>
    <property type="match status" value="1"/>
</dbReference>
<dbReference type="SMART" id="SM00100">
    <property type="entry name" value="cNMP"/>
    <property type="match status" value="1"/>
</dbReference>
<sequence>MVLNKDKHLGDRIRRNAWVELRERDDAARLREFPAFANFSDDDLQRLVGAAHHDSTSGPWPLIHEQTPADSCFILLSGEVGVYVGRDLVATLGPGEVIGHSAIKGGALRTATVTTTGPAEVLRIESEDLVGLLHEIPGLRGAIDETIARHTPPDLAHPPTDAEPTRSTVNATVPADVVNRFEQAASTAGLSVAAALEDALTQWTESNS</sequence>
<dbReference type="PANTHER" id="PTHR23011:SF28">
    <property type="entry name" value="CYCLIC NUCLEOTIDE-BINDING DOMAIN CONTAINING PROTEIN"/>
    <property type="match status" value="1"/>
</dbReference>
<dbReference type="InterPro" id="IPR014710">
    <property type="entry name" value="RmlC-like_jellyroll"/>
</dbReference>
<reference evidence="2 3" key="1">
    <citation type="submission" date="2021-08" db="EMBL/GenBank/DDBJ databases">
        <title>Draft genome sequence of Mycolicibacterium sp. NGTWS1702 strain.</title>
        <authorList>
            <person name="Matsumoto M."/>
            <person name="Tang B.C.C."/>
            <person name="Machida Y."/>
            <person name="Matoyama H."/>
            <person name="Kishihara T."/>
            <person name="Sato S."/>
            <person name="Kondo I."/>
            <person name="Sano M."/>
            <person name="Kato G."/>
        </authorList>
    </citation>
    <scope>NUCLEOTIDE SEQUENCE [LARGE SCALE GENOMIC DNA]</scope>
    <source>
        <strain evidence="2 3">NGTWSNA01</strain>
    </source>
</reference>
<name>A0ABQ4V8N9_9MYCO</name>
<dbReference type="PROSITE" id="PS50042">
    <property type="entry name" value="CNMP_BINDING_3"/>
    <property type="match status" value="1"/>
</dbReference>
<gene>
    <name evidence="2" type="ORF">NGTWS1702_12540</name>
</gene>
<dbReference type="InterPro" id="IPR018490">
    <property type="entry name" value="cNMP-bd_dom_sf"/>
</dbReference>